<dbReference type="PROSITE" id="PS00639">
    <property type="entry name" value="THIOL_PROTEASE_HIS"/>
    <property type="match status" value="1"/>
</dbReference>
<dbReference type="FunFam" id="3.90.70.10:FF:000031">
    <property type="entry name" value="Cathepsin B"/>
    <property type="match status" value="1"/>
</dbReference>
<keyword evidence="3 8" id="KW-0732">Signal</keyword>
<proteinExistence type="evidence at transcript level"/>
<dbReference type="InterPro" id="IPR000169">
    <property type="entry name" value="Pept_cys_AS"/>
</dbReference>
<dbReference type="InterPro" id="IPR000668">
    <property type="entry name" value="Peptidase_C1A_C"/>
</dbReference>
<name>T1E243_9DIPT</name>
<feature type="signal peptide" evidence="8">
    <location>
        <begin position="1"/>
        <end position="16"/>
    </location>
</feature>
<keyword evidence="6" id="KW-0865">Zymogen</keyword>
<dbReference type="InterPro" id="IPR038765">
    <property type="entry name" value="Papain-like_cys_pep_sf"/>
</dbReference>
<dbReference type="InterPro" id="IPR025660">
    <property type="entry name" value="Pept_his_AS"/>
</dbReference>
<evidence type="ECO:0000256" key="7">
    <source>
        <dbReference type="ARBA" id="ARBA00023157"/>
    </source>
</evidence>
<dbReference type="Pfam" id="PF00112">
    <property type="entry name" value="Peptidase_C1"/>
    <property type="match status" value="1"/>
</dbReference>
<feature type="chain" id="PRO_5018725406" evidence="8">
    <location>
        <begin position="17"/>
        <end position="368"/>
    </location>
</feature>
<keyword evidence="5" id="KW-0788">Thiol protease</keyword>
<dbReference type="InterPro" id="IPR013128">
    <property type="entry name" value="Peptidase_C1A"/>
</dbReference>
<keyword evidence="4" id="KW-0378">Hydrolase</keyword>
<accession>T1E243</accession>
<comment type="similarity">
    <text evidence="1">Belongs to the peptidase C1 family.</text>
</comment>
<evidence type="ECO:0000256" key="8">
    <source>
        <dbReference type="SAM" id="SignalP"/>
    </source>
</evidence>
<evidence type="ECO:0000259" key="9">
    <source>
        <dbReference type="SMART" id="SM00645"/>
    </source>
</evidence>
<dbReference type="PROSITE" id="PS00139">
    <property type="entry name" value="THIOL_PROTEASE_CYS"/>
    <property type="match status" value="1"/>
</dbReference>
<dbReference type="SUPFAM" id="SSF54001">
    <property type="entry name" value="Cysteine proteinases"/>
    <property type="match status" value="1"/>
</dbReference>
<dbReference type="Gene3D" id="3.90.70.10">
    <property type="entry name" value="Cysteine proteinases"/>
    <property type="match status" value="1"/>
</dbReference>
<dbReference type="PRINTS" id="PR00705">
    <property type="entry name" value="PAPAIN"/>
</dbReference>
<feature type="domain" description="Peptidase C1A papain C-terminal" evidence="9">
    <location>
        <begin position="116"/>
        <end position="357"/>
    </location>
</feature>
<dbReference type="GO" id="GO:0008234">
    <property type="term" value="F:cysteine-type peptidase activity"/>
    <property type="evidence" value="ECO:0007669"/>
    <property type="project" value="UniProtKB-KW"/>
</dbReference>
<dbReference type="EMBL" id="GALA01001069">
    <property type="protein sequence ID" value="JAA93783.1"/>
    <property type="molecule type" value="mRNA"/>
</dbReference>
<dbReference type="CDD" id="cd02620">
    <property type="entry name" value="Peptidase_C1A_CathepsinB"/>
    <property type="match status" value="1"/>
</dbReference>
<evidence type="ECO:0000256" key="5">
    <source>
        <dbReference type="ARBA" id="ARBA00022807"/>
    </source>
</evidence>
<reference evidence="10" key="1">
    <citation type="journal article" date="2013" name="BMC Genomics">
        <title>A deep insight into the sialotranscriptome of the mosquito, Psorophora albipes.</title>
        <authorList>
            <person name="Chagas A.C."/>
            <person name="Calvo E."/>
            <person name="Rios-Velasquez C.M."/>
            <person name="Pessoa F.A."/>
            <person name="Medeiros J.F."/>
            <person name="Ribeiro J.M."/>
        </authorList>
    </citation>
    <scope>NUCLEOTIDE SEQUENCE</scope>
</reference>
<dbReference type="SMART" id="SM00645">
    <property type="entry name" value="Pept_C1"/>
    <property type="match status" value="1"/>
</dbReference>
<evidence type="ECO:0000313" key="10">
    <source>
        <dbReference type="EMBL" id="JAA93783.1"/>
    </source>
</evidence>
<keyword evidence="7" id="KW-1015">Disulfide bond</keyword>
<protein>
    <submittedName>
        <fullName evidence="10">Putative cathepsin b</fullName>
    </submittedName>
</protein>
<evidence type="ECO:0000256" key="2">
    <source>
        <dbReference type="ARBA" id="ARBA00022670"/>
    </source>
</evidence>
<dbReference type="GO" id="GO:0006508">
    <property type="term" value="P:proteolysis"/>
    <property type="evidence" value="ECO:0007669"/>
    <property type="project" value="UniProtKB-KW"/>
</dbReference>
<dbReference type="AlphaFoldDB" id="T1E243"/>
<sequence length="368" mass="41152">MIRFGIVLALCHIAFAGIPYSGPYLSKNAIYPGQQQQQKYDSAKYPGQQYFASNRSQFETTALLASKFSHLTKTWVAGSNPLPPSAYIGGVLLEGLKESRLSQGIFIRDSDDDLVLPQSFDARQRWPECPSLNVVRNQGCCGSCWAVSAAAAMTDRWCIHSKGKDQFTFGGHDLLSCCHNCGRGCLGGWLGPAWQYWVEQGISSGGPYNSQQGCHPYPIDVCSSGDEEVPTPKCLKKCRSGYNLPDAFQDRHYGRVAYSLPTEEEKIMEEIYRNGPVQASYRLYLDFMAYKSGVYRHTWGPLQGGHAVVILGWGEENGVKYWLCKNQWGAEWGDRGFFKIVRGENHLAFEEDVHAGLPSYKRDPSGYY</sequence>
<organism evidence="10">
    <name type="scientific">Psorophora albipes</name>
    <dbReference type="NCBI Taxonomy" id="869069"/>
    <lineage>
        <taxon>Eukaryota</taxon>
        <taxon>Metazoa</taxon>
        <taxon>Ecdysozoa</taxon>
        <taxon>Arthropoda</taxon>
        <taxon>Hexapoda</taxon>
        <taxon>Insecta</taxon>
        <taxon>Pterygota</taxon>
        <taxon>Neoptera</taxon>
        <taxon>Endopterygota</taxon>
        <taxon>Diptera</taxon>
        <taxon>Nematocera</taxon>
        <taxon>Culicoidea</taxon>
        <taxon>Culicidae</taxon>
        <taxon>Culicinae</taxon>
        <taxon>Aedini</taxon>
        <taxon>Psorophora</taxon>
    </lineage>
</organism>
<evidence type="ECO:0000256" key="1">
    <source>
        <dbReference type="ARBA" id="ARBA00008455"/>
    </source>
</evidence>
<evidence type="ECO:0000256" key="3">
    <source>
        <dbReference type="ARBA" id="ARBA00022729"/>
    </source>
</evidence>
<dbReference type="PANTHER" id="PTHR12411">
    <property type="entry name" value="CYSTEINE PROTEASE FAMILY C1-RELATED"/>
    <property type="match status" value="1"/>
</dbReference>
<keyword evidence="2" id="KW-0645">Protease</keyword>
<evidence type="ECO:0000256" key="4">
    <source>
        <dbReference type="ARBA" id="ARBA00022801"/>
    </source>
</evidence>
<evidence type="ECO:0000256" key="6">
    <source>
        <dbReference type="ARBA" id="ARBA00023145"/>
    </source>
</evidence>
<dbReference type="MEROPS" id="C01.068"/>